<dbReference type="CDD" id="cd00161">
    <property type="entry name" value="beta-trefoil_Ricin-like"/>
    <property type="match status" value="1"/>
</dbReference>
<dbReference type="SUPFAM" id="SSF50370">
    <property type="entry name" value="Ricin B-like lectins"/>
    <property type="match status" value="1"/>
</dbReference>
<sequence length="600" mass="63734">MRNSRGRLAYSLAAVVTLGSGFWIAEPARAATPPPEPVAIGQAVQGDLNVLATDADAAGTQVRVRTFQSGLPAAVKAQRWSFEVVTGGTSPVYRIKHLSSGRCLEKSTASGDVVGASVIIADCNSTNEQRWTIGGNQVFPTGGFELKSMRDGRCIDILTRTNGEPLSMWGCGLYSTQMWRTRIGPAECPSRTVIGLCVDLPSPVSGVMASWRQQPATLNAQATEPQHNRLDNMVAWNPIDSSGGDPCCDSVEMGWRAQFDPDLGRTDYTAYWLEQGGIVQEYHAIIAPDSQLANGQMHTWMSLGTSNGQWDILYDFNPVGTTHLITGSRTREVEYGLLPQYDETTALATPFENRVQVMDANSLWRRPRLSEIGGFAANVCGQPDPLALAFGNPNTPPWCFTTSLVPRAVANSVPEVDRFVVGKPAVGTLAAPATTVQPQPSAMPAFHNGVDQRALAACMATDAAQCIDTVPGLADCVHARKVCNVTSTSAATISGEGRPVTSDKALELAHGTLGGRTTTDTALAPAQVTTMTINDLSSRTGTSVPVAGTELVHVVTGTDTVPGLGSRPGTFDGYTLVYQASTGRLLYACLGDDCSRKELA</sequence>
<feature type="chain" id="PRO_5047262706" evidence="1">
    <location>
        <begin position="26"/>
        <end position="600"/>
    </location>
</feature>
<organism evidence="3 4">
    <name type="scientific">Polymorphospora lycopeni</name>
    <dbReference type="NCBI Taxonomy" id="3140240"/>
    <lineage>
        <taxon>Bacteria</taxon>
        <taxon>Bacillati</taxon>
        <taxon>Actinomycetota</taxon>
        <taxon>Actinomycetes</taxon>
        <taxon>Micromonosporales</taxon>
        <taxon>Micromonosporaceae</taxon>
        <taxon>Polymorphospora</taxon>
    </lineage>
</organism>
<accession>A0ABV5CNG5</accession>
<dbReference type="RefSeq" id="WP_375733976.1">
    <property type="nucleotide sequence ID" value="NZ_JBCGDC010000023.1"/>
</dbReference>
<protein>
    <submittedName>
        <fullName evidence="3">RICIN domain-containing protein</fullName>
    </submittedName>
</protein>
<dbReference type="Gene3D" id="2.80.10.50">
    <property type="match status" value="1"/>
</dbReference>
<gene>
    <name evidence="3" type="ORF">AAFH96_10570</name>
</gene>
<reference evidence="3 4" key="1">
    <citation type="submission" date="2024-04" db="EMBL/GenBank/DDBJ databases">
        <title>Polymorphospora sp. isolated from Baiyangdian Lake in Xiong'an New Area.</title>
        <authorList>
            <person name="Zhang X."/>
            <person name="Liu J."/>
        </authorList>
    </citation>
    <scope>NUCLEOTIDE SEQUENCE [LARGE SCALE GENOMIC DNA]</scope>
    <source>
        <strain evidence="3 4">2-325</strain>
    </source>
</reference>
<dbReference type="PROSITE" id="PS50231">
    <property type="entry name" value="RICIN_B_LECTIN"/>
    <property type="match status" value="1"/>
</dbReference>
<keyword evidence="1" id="KW-0732">Signal</keyword>
<evidence type="ECO:0000256" key="1">
    <source>
        <dbReference type="SAM" id="SignalP"/>
    </source>
</evidence>
<dbReference type="InterPro" id="IPR000772">
    <property type="entry name" value="Ricin_B_lectin"/>
</dbReference>
<name>A0ABV5CNG5_9ACTN</name>
<evidence type="ECO:0000313" key="3">
    <source>
        <dbReference type="EMBL" id="MFB6393547.1"/>
    </source>
</evidence>
<dbReference type="EMBL" id="JBCGDC010000023">
    <property type="protein sequence ID" value="MFB6393547.1"/>
    <property type="molecule type" value="Genomic_DNA"/>
</dbReference>
<keyword evidence="4" id="KW-1185">Reference proteome</keyword>
<evidence type="ECO:0000313" key="4">
    <source>
        <dbReference type="Proteomes" id="UP001582793"/>
    </source>
</evidence>
<proteinExistence type="predicted"/>
<evidence type="ECO:0000259" key="2">
    <source>
        <dbReference type="Pfam" id="PF14200"/>
    </source>
</evidence>
<feature type="signal peptide" evidence="1">
    <location>
        <begin position="1"/>
        <end position="25"/>
    </location>
</feature>
<dbReference type="Pfam" id="PF14200">
    <property type="entry name" value="RicinB_lectin_2"/>
    <property type="match status" value="1"/>
</dbReference>
<feature type="domain" description="Ricin B lectin" evidence="2">
    <location>
        <begin position="77"/>
        <end position="169"/>
    </location>
</feature>
<comment type="caution">
    <text evidence="3">The sequence shown here is derived from an EMBL/GenBank/DDBJ whole genome shotgun (WGS) entry which is preliminary data.</text>
</comment>
<dbReference type="Proteomes" id="UP001582793">
    <property type="component" value="Unassembled WGS sequence"/>
</dbReference>
<dbReference type="InterPro" id="IPR035992">
    <property type="entry name" value="Ricin_B-like_lectins"/>
</dbReference>